<name>A0A0C3APQ3_9AGAM</name>
<evidence type="ECO:0000313" key="1">
    <source>
        <dbReference type="EMBL" id="KIM66947.1"/>
    </source>
</evidence>
<dbReference type="EMBL" id="KN822015">
    <property type="protein sequence ID" value="KIM66947.1"/>
    <property type="molecule type" value="Genomic_DNA"/>
</dbReference>
<proteinExistence type="predicted"/>
<dbReference type="OrthoDB" id="3046524at2759"/>
<protein>
    <submittedName>
        <fullName evidence="1">Uncharacterized protein</fullName>
    </submittedName>
</protein>
<accession>A0A0C3APQ3</accession>
<gene>
    <name evidence="1" type="ORF">SCLCIDRAFT_109385</name>
</gene>
<evidence type="ECO:0000313" key="2">
    <source>
        <dbReference type="Proteomes" id="UP000053989"/>
    </source>
</evidence>
<dbReference type="AlphaFoldDB" id="A0A0C3APQ3"/>
<dbReference type="Proteomes" id="UP000053989">
    <property type="component" value="Unassembled WGS sequence"/>
</dbReference>
<organism evidence="1 2">
    <name type="scientific">Scleroderma citrinum Foug A</name>
    <dbReference type="NCBI Taxonomy" id="1036808"/>
    <lineage>
        <taxon>Eukaryota</taxon>
        <taxon>Fungi</taxon>
        <taxon>Dikarya</taxon>
        <taxon>Basidiomycota</taxon>
        <taxon>Agaricomycotina</taxon>
        <taxon>Agaricomycetes</taxon>
        <taxon>Agaricomycetidae</taxon>
        <taxon>Boletales</taxon>
        <taxon>Sclerodermatineae</taxon>
        <taxon>Sclerodermataceae</taxon>
        <taxon>Scleroderma</taxon>
    </lineage>
</organism>
<feature type="non-terminal residue" evidence="1">
    <location>
        <position position="1"/>
    </location>
</feature>
<reference evidence="1 2" key="1">
    <citation type="submission" date="2014-04" db="EMBL/GenBank/DDBJ databases">
        <authorList>
            <consortium name="DOE Joint Genome Institute"/>
            <person name="Kuo A."/>
            <person name="Kohler A."/>
            <person name="Nagy L.G."/>
            <person name="Floudas D."/>
            <person name="Copeland A."/>
            <person name="Barry K.W."/>
            <person name="Cichocki N."/>
            <person name="Veneault-Fourrey C."/>
            <person name="LaButti K."/>
            <person name="Lindquist E.A."/>
            <person name="Lipzen A."/>
            <person name="Lundell T."/>
            <person name="Morin E."/>
            <person name="Murat C."/>
            <person name="Sun H."/>
            <person name="Tunlid A."/>
            <person name="Henrissat B."/>
            <person name="Grigoriev I.V."/>
            <person name="Hibbett D.S."/>
            <person name="Martin F."/>
            <person name="Nordberg H.P."/>
            <person name="Cantor M.N."/>
            <person name="Hua S.X."/>
        </authorList>
    </citation>
    <scope>NUCLEOTIDE SEQUENCE [LARGE SCALE GENOMIC DNA]</scope>
    <source>
        <strain evidence="1 2">Foug A</strain>
    </source>
</reference>
<keyword evidence="2" id="KW-1185">Reference proteome</keyword>
<dbReference type="HOGENOM" id="CLU_090544_1_1_1"/>
<sequence>NIRVVEYEAMVEVREAKEGLDVLYLTWFGPIANSSDFVLRHCQTIRGEEVSEVFHRVRMELTLFGFSKELVLVQALKHFPNVLDVVLHIVYYHSDIKHICEDRVDKLLEGSQGIGEAERHHLPFIGAVASAEGGFPLITLGDANQMVRMPKIDFSIDLRLTQGVKEVGNEG</sequence>
<reference evidence="2" key="2">
    <citation type="submission" date="2015-01" db="EMBL/GenBank/DDBJ databases">
        <title>Evolutionary Origins and Diversification of the Mycorrhizal Mutualists.</title>
        <authorList>
            <consortium name="DOE Joint Genome Institute"/>
            <consortium name="Mycorrhizal Genomics Consortium"/>
            <person name="Kohler A."/>
            <person name="Kuo A."/>
            <person name="Nagy L.G."/>
            <person name="Floudas D."/>
            <person name="Copeland A."/>
            <person name="Barry K.W."/>
            <person name="Cichocki N."/>
            <person name="Veneault-Fourrey C."/>
            <person name="LaButti K."/>
            <person name="Lindquist E.A."/>
            <person name="Lipzen A."/>
            <person name="Lundell T."/>
            <person name="Morin E."/>
            <person name="Murat C."/>
            <person name="Riley R."/>
            <person name="Ohm R."/>
            <person name="Sun H."/>
            <person name="Tunlid A."/>
            <person name="Henrissat B."/>
            <person name="Grigoriev I.V."/>
            <person name="Hibbett D.S."/>
            <person name="Martin F."/>
        </authorList>
    </citation>
    <scope>NUCLEOTIDE SEQUENCE [LARGE SCALE GENOMIC DNA]</scope>
    <source>
        <strain evidence="2">Foug A</strain>
    </source>
</reference>
<dbReference type="InParanoid" id="A0A0C3APQ3"/>